<dbReference type="Pfam" id="PF25967">
    <property type="entry name" value="RND-MFP_C"/>
    <property type="match status" value="1"/>
</dbReference>
<dbReference type="InterPro" id="IPR006143">
    <property type="entry name" value="RND_pump_MFP"/>
</dbReference>
<evidence type="ECO:0000259" key="3">
    <source>
        <dbReference type="Pfam" id="PF25876"/>
    </source>
</evidence>
<comment type="similarity">
    <text evidence="2">Belongs to the membrane fusion protein (MFP) (TC 8.A.1) family.</text>
</comment>
<dbReference type="Gene3D" id="2.40.50.100">
    <property type="match status" value="1"/>
</dbReference>
<dbReference type="InterPro" id="IPR058626">
    <property type="entry name" value="MdtA-like_b-barrel"/>
</dbReference>
<protein>
    <submittedName>
        <fullName evidence="7">Efflux RND transporter periplasmic adaptor subunit</fullName>
    </submittedName>
</protein>
<dbReference type="GO" id="GO:0005886">
    <property type="term" value="C:plasma membrane"/>
    <property type="evidence" value="ECO:0007669"/>
    <property type="project" value="TreeGrafter"/>
</dbReference>
<feature type="domain" description="Multidrug resistance protein MdtA-like barrel-sandwich hybrid" evidence="4">
    <location>
        <begin position="43"/>
        <end position="181"/>
    </location>
</feature>
<dbReference type="GO" id="GO:0030313">
    <property type="term" value="C:cell envelope"/>
    <property type="evidence" value="ECO:0007669"/>
    <property type="project" value="UniProtKB-SubCell"/>
</dbReference>
<name>A0AAJ5WBB2_9SPHI</name>
<sequence>MSFFSCHKKSPPPVHPVAVNLYEVQKQTVVYYDNYPGTMQSLNQVNLLPVVQGYITGIFFKDGSAVKRGQVLYEIDKRLYQSAYDQQVANLKVAVDNLKQAQQDADRYTYLNNYKAVAKQLYDHAIIALQVAQSQVKAAEEAVKTAKTNLNYAVITAPYTGTIGISQVKLGNMVTVGQTILNTISTNDPMAVDFLLNEKQLVDFENIQYGKASNRPDSLFTLLLPNDTLYPHLGKISFIDRAVDPQTGSILVRLIFPNPKNLLKVGMSCVVRVHNLDTKPQMLIPSKAITEQMGEYFVFVAQQDTVKSHIDTIATRATATGPALAAYQKKIQIGQTIGANVIVLSGINAGDKIVVDGIQFLHNGSKISTGNHSKQDTNQ</sequence>
<dbReference type="Gene3D" id="2.40.420.20">
    <property type="match status" value="1"/>
</dbReference>
<evidence type="ECO:0000256" key="2">
    <source>
        <dbReference type="ARBA" id="ARBA00009477"/>
    </source>
</evidence>
<comment type="subcellular location">
    <subcellularLocation>
        <location evidence="1">Cell envelope</location>
    </subcellularLocation>
</comment>
<dbReference type="Gene3D" id="1.10.287.470">
    <property type="entry name" value="Helix hairpin bin"/>
    <property type="match status" value="1"/>
</dbReference>
<dbReference type="Gene3D" id="2.40.30.170">
    <property type="match status" value="1"/>
</dbReference>
<dbReference type="PANTHER" id="PTHR30158">
    <property type="entry name" value="ACRA/E-RELATED COMPONENT OF DRUG EFFLUX TRANSPORTER"/>
    <property type="match status" value="1"/>
</dbReference>
<evidence type="ECO:0000256" key="1">
    <source>
        <dbReference type="ARBA" id="ARBA00004196"/>
    </source>
</evidence>
<evidence type="ECO:0000259" key="6">
    <source>
        <dbReference type="Pfam" id="PF25967"/>
    </source>
</evidence>
<accession>A0AAJ5WBB2</accession>
<dbReference type="InterPro" id="IPR058627">
    <property type="entry name" value="MdtA-like_C"/>
</dbReference>
<dbReference type="Pfam" id="PF25917">
    <property type="entry name" value="BSH_RND"/>
    <property type="match status" value="1"/>
</dbReference>
<dbReference type="NCBIfam" id="TIGR01730">
    <property type="entry name" value="RND_mfp"/>
    <property type="match status" value="1"/>
</dbReference>
<dbReference type="EMBL" id="CP119313">
    <property type="protein sequence ID" value="WEK21441.1"/>
    <property type="molecule type" value="Genomic_DNA"/>
</dbReference>
<evidence type="ECO:0000259" key="4">
    <source>
        <dbReference type="Pfam" id="PF25917"/>
    </source>
</evidence>
<dbReference type="Pfam" id="PF25876">
    <property type="entry name" value="HH_MFP_RND"/>
    <property type="match status" value="1"/>
</dbReference>
<dbReference type="InterPro" id="IPR058624">
    <property type="entry name" value="MdtA-like_HH"/>
</dbReference>
<feature type="domain" description="Multidrug resistance protein MdtA-like alpha-helical hairpin" evidence="3">
    <location>
        <begin position="84"/>
        <end position="153"/>
    </location>
</feature>
<dbReference type="GO" id="GO:0022857">
    <property type="term" value="F:transmembrane transporter activity"/>
    <property type="evidence" value="ECO:0007669"/>
    <property type="project" value="InterPro"/>
</dbReference>
<dbReference type="Pfam" id="PF25944">
    <property type="entry name" value="Beta-barrel_RND"/>
    <property type="match status" value="1"/>
</dbReference>
<evidence type="ECO:0000313" key="7">
    <source>
        <dbReference type="EMBL" id="WEK21441.1"/>
    </source>
</evidence>
<gene>
    <name evidence="7" type="ORF">P0Y49_09855</name>
</gene>
<feature type="domain" description="Multidrug resistance protein MdtA-like beta-barrel" evidence="5">
    <location>
        <begin position="189"/>
        <end position="274"/>
    </location>
</feature>
<feature type="domain" description="Multidrug resistance protein MdtA-like C-terminal permuted SH3" evidence="6">
    <location>
        <begin position="329"/>
        <end position="359"/>
    </location>
</feature>
<dbReference type="InterPro" id="IPR058625">
    <property type="entry name" value="MdtA-like_BSH"/>
</dbReference>
<dbReference type="GO" id="GO:0046677">
    <property type="term" value="P:response to antibiotic"/>
    <property type="evidence" value="ECO:0007669"/>
    <property type="project" value="TreeGrafter"/>
</dbReference>
<dbReference type="AlphaFoldDB" id="A0AAJ5WBB2"/>
<evidence type="ECO:0000313" key="8">
    <source>
        <dbReference type="Proteomes" id="UP001214530"/>
    </source>
</evidence>
<dbReference type="Proteomes" id="UP001214530">
    <property type="component" value="Chromosome"/>
</dbReference>
<proteinExistence type="inferred from homology"/>
<reference evidence="7" key="1">
    <citation type="submission" date="2023-03" db="EMBL/GenBank/DDBJ databases">
        <title>Andean soil-derived lignocellulolytic bacterial consortium as a source of novel taxa and putative plastic-active enzymes.</title>
        <authorList>
            <person name="Diaz-Garcia L."/>
            <person name="Chuvochina M."/>
            <person name="Feuerriegel G."/>
            <person name="Bunk B."/>
            <person name="Sproer C."/>
            <person name="Streit W.R."/>
            <person name="Rodriguez L.M."/>
            <person name="Overmann J."/>
            <person name="Jimenez D.J."/>
        </authorList>
    </citation>
    <scope>NUCLEOTIDE SEQUENCE</scope>
    <source>
        <strain evidence="7">MAG 3858</strain>
    </source>
</reference>
<dbReference type="SUPFAM" id="SSF111369">
    <property type="entry name" value="HlyD-like secretion proteins"/>
    <property type="match status" value="1"/>
</dbReference>
<organism evidence="7 8">
    <name type="scientific">Candidatus Pedobacter colombiensis</name>
    <dbReference type="NCBI Taxonomy" id="3121371"/>
    <lineage>
        <taxon>Bacteria</taxon>
        <taxon>Pseudomonadati</taxon>
        <taxon>Bacteroidota</taxon>
        <taxon>Sphingobacteriia</taxon>
        <taxon>Sphingobacteriales</taxon>
        <taxon>Sphingobacteriaceae</taxon>
        <taxon>Pedobacter</taxon>
    </lineage>
</organism>
<evidence type="ECO:0000259" key="5">
    <source>
        <dbReference type="Pfam" id="PF25944"/>
    </source>
</evidence>